<dbReference type="Proteomes" id="UP000271162">
    <property type="component" value="Unassembled WGS sequence"/>
</dbReference>
<protein>
    <submittedName>
        <fullName evidence="3">t-SNARE coiled-coil homology domain-containing protein</fullName>
    </submittedName>
</protein>
<name>A0A0N4YVM5_NIPBR</name>
<evidence type="ECO:0000313" key="2">
    <source>
        <dbReference type="Proteomes" id="UP000271162"/>
    </source>
</evidence>
<organism evidence="3">
    <name type="scientific">Nippostrongylus brasiliensis</name>
    <name type="common">Rat hookworm</name>
    <dbReference type="NCBI Taxonomy" id="27835"/>
    <lineage>
        <taxon>Eukaryota</taxon>
        <taxon>Metazoa</taxon>
        <taxon>Ecdysozoa</taxon>
        <taxon>Nematoda</taxon>
        <taxon>Chromadorea</taxon>
        <taxon>Rhabditida</taxon>
        <taxon>Rhabditina</taxon>
        <taxon>Rhabditomorpha</taxon>
        <taxon>Strongyloidea</taxon>
        <taxon>Heligmosomidae</taxon>
        <taxon>Nippostrongylus</taxon>
    </lineage>
</organism>
<dbReference type="EMBL" id="UYSL01026158">
    <property type="protein sequence ID" value="VDL85044.1"/>
    <property type="molecule type" value="Genomic_DNA"/>
</dbReference>
<proteinExistence type="predicted"/>
<keyword evidence="2" id="KW-1185">Reference proteome</keyword>
<dbReference type="WBParaSite" id="NBR_0002129701-mRNA-1">
    <property type="protein sequence ID" value="NBR_0002129701-mRNA-1"/>
    <property type="gene ID" value="NBR_0002129701"/>
</dbReference>
<gene>
    <name evidence="1" type="ORF">NBR_LOCUS21298</name>
</gene>
<accession>A0A0N4YVM5</accession>
<dbReference type="AlphaFoldDB" id="A0A0N4YVM5"/>
<evidence type="ECO:0000313" key="3">
    <source>
        <dbReference type="WBParaSite" id="NBR_0002129701-mRNA-1"/>
    </source>
</evidence>
<reference evidence="1 2" key="2">
    <citation type="submission" date="2018-11" db="EMBL/GenBank/DDBJ databases">
        <authorList>
            <consortium name="Pathogen Informatics"/>
        </authorList>
    </citation>
    <scope>NUCLEOTIDE SEQUENCE [LARGE SCALE GENOMIC DNA]</scope>
</reference>
<evidence type="ECO:0000313" key="1">
    <source>
        <dbReference type="EMBL" id="VDL85044.1"/>
    </source>
</evidence>
<reference evidence="3" key="1">
    <citation type="submission" date="2017-02" db="UniProtKB">
        <authorList>
            <consortium name="WormBaseParasite"/>
        </authorList>
    </citation>
    <scope>IDENTIFICATION</scope>
</reference>
<sequence>MSYDIDHEIRLMELEHQANLYSIAQTLNIMSGRLGSIFNKVAQMQDDVRTILERTTPSSNYMYYQREYRSSSLVTMSSLQ</sequence>